<dbReference type="Proteomes" id="UP000266677">
    <property type="component" value="Unassembled WGS sequence"/>
</dbReference>
<protein>
    <submittedName>
        <fullName evidence="1">Uncharacterized protein</fullName>
    </submittedName>
</protein>
<gene>
    <name evidence="1" type="ORF">D5S18_16130</name>
</gene>
<sequence>MYWLTRLGFTQRERERTDTQRKFRARHIAKLDEPVVLDDLVQKLGDRLQHRVKSEGQQTEAAGKALLDALMRVRPQARSIVRYISAAATGFDIRPESKAEQSLAVQRDGTLAIARMAGMSIPELARWDPPAEQLSDDTPPPAYLKLLHQPSGRAPVGLVDHAETTTIEDLLITRDTENLAGWQGAPTGDVAWRQFQQNGQRLYIGYANRTTAEQISGADIIYYNETRKSLVLVQYKKLDSRQTGYYYPDSDSNLEKELSRLRAIDRYASYFRRPGDDHRLCADPSWIKLCPPESVIPQADVMVPGMYFSRQHFETLLADKRIADGRGGTRRFGYKNVPSYLDNTMFTRLVETAMIGTAGVSTDLVRWQITRSLKAGRAAIIGFLTGEEAPQSVRNTRRRQQR</sequence>
<proteinExistence type="predicted"/>
<dbReference type="RefSeq" id="WP_120041756.1">
    <property type="nucleotide sequence ID" value="NZ_QZFU01000019.1"/>
</dbReference>
<keyword evidence="2" id="KW-1185">Reference proteome</keyword>
<accession>A0A3A4KLQ1</accession>
<comment type="caution">
    <text evidence="1">The sequence shown here is derived from an EMBL/GenBank/DDBJ whole genome shotgun (WGS) entry which is preliminary data.</text>
</comment>
<dbReference type="EMBL" id="QZFU01000019">
    <property type="protein sequence ID" value="RJO74936.1"/>
    <property type="molecule type" value="Genomic_DNA"/>
</dbReference>
<organism evidence="1 2">
    <name type="scientific">Nocardia panacis</name>
    <dbReference type="NCBI Taxonomy" id="2340916"/>
    <lineage>
        <taxon>Bacteria</taxon>
        <taxon>Bacillati</taxon>
        <taxon>Actinomycetota</taxon>
        <taxon>Actinomycetes</taxon>
        <taxon>Mycobacteriales</taxon>
        <taxon>Nocardiaceae</taxon>
        <taxon>Nocardia</taxon>
    </lineage>
</organism>
<name>A0A3A4KLQ1_9NOCA</name>
<dbReference type="OrthoDB" id="4528132at2"/>
<dbReference type="AlphaFoldDB" id="A0A3A4KLQ1"/>
<evidence type="ECO:0000313" key="2">
    <source>
        <dbReference type="Proteomes" id="UP000266677"/>
    </source>
</evidence>
<evidence type="ECO:0000313" key="1">
    <source>
        <dbReference type="EMBL" id="RJO74936.1"/>
    </source>
</evidence>
<reference evidence="1 2" key="1">
    <citation type="submission" date="2018-09" db="EMBL/GenBank/DDBJ databases">
        <title>YIM PH21274 draft genome.</title>
        <authorList>
            <person name="Miao C."/>
        </authorList>
    </citation>
    <scope>NUCLEOTIDE SEQUENCE [LARGE SCALE GENOMIC DNA]</scope>
    <source>
        <strain evidence="1 2">YIM PH 21724</strain>
    </source>
</reference>